<feature type="compositionally biased region" description="Low complexity" evidence="14">
    <location>
        <begin position="905"/>
        <end position="918"/>
    </location>
</feature>
<evidence type="ECO:0000259" key="15">
    <source>
        <dbReference type="PROSITE" id="PS51533"/>
    </source>
</evidence>
<keyword evidence="4" id="KW-0547">Nucleotide-binding</keyword>
<evidence type="ECO:0000256" key="12">
    <source>
        <dbReference type="ARBA" id="ARBA00023242"/>
    </source>
</evidence>
<accession>E9GMQ3</accession>
<keyword evidence="6" id="KW-0863">Zinc-finger</keyword>
<dbReference type="InterPro" id="IPR013083">
    <property type="entry name" value="Znf_RING/FYVE/PHD"/>
</dbReference>
<feature type="compositionally biased region" description="Basic and acidic residues" evidence="14">
    <location>
        <begin position="891"/>
        <end position="902"/>
    </location>
</feature>
<dbReference type="GO" id="GO:0005721">
    <property type="term" value="C:pericentric heterochromatin"/>
    <property type="evidence" value="ECO:0000318"/>
    <property type="project" value="GO_Central"/>
</dbReference>
<dbReference type="GO" id="GO:0005634">
    <property type="term" value="C:nucleus"/>
    <property type="evidence" value="ECO:0000318"/>
    <property type="project" value="GO_Central"/>
</dbReference>
<reference evidence="16 17" key="1">
    <citation type="journal article" date="2011" name="Science">
        <title>The ecoresponsive genome of Daphnia pulex.</title>
        <authorList>
            <person name="Colbourne J.K."/>
            <person name="Pfrender M.E."/>
            <person name="Gilbert D."/>
            <person name="Thomas W.K."/>
            <person name="Tucker A."/>
            <person name="Oakley T.H."/>
            <person name="Tokishita S."/>
            <person name="Aerts A."/>
            <person name="Arnold G.J."/>
            <person name="Basu M.K."/>
            <person name="Bauer D.J."/>
            <person name="Caceres C.E."/>
            <person name="Carmel L."/>
            <person name="Casola C."/>
            <person name="Choi J.H."/>
            <person name="Detter J.C."/>
            <person name="Dong Q."/>
            <person name="Dusheyko S."/>
            <person name="Eads B.D."/>
            <person name="Frohlich T."/>
            <person name="Geiler-Samerotte K.A."/>
            <person name="Gerlach D."/>
            <person name="Hatcher P."/>
            <person name="Jogdeo S."/>
            <person name="Krijgsveld J."/>
            <person name="Kriventseva E.V."/>
            <person name="Kultz D."/>
            <person name="Laforsch C."/>
            <person name="Lindquist E."/>
            <person name="Lopez J."/>
            <person name="Manak J.R."/>
            <person name="Muller J."/>
            <person name="Pangilinan J."/>
            <person name="Patwardhan R.P."/>
            <person name="Pitluck S."/>
            <person name="Pritham E.J."/>
            <person name="Rechtsteiner A."/>
            <person name="Rho M."/>
            <person name="Rogozin I.B."/>
            <person name="Sakarya O."/>
            <person name="Salamov A."/>
            <person name="Schaack S."/>
            <person name="Shapiro H."/>
            <person name="Shiga Y."/>
            <person name="Skalitzky C."/>
            <person name="Smith Z."/>
            <person name="Souvorov A."/>
            <person name="Sung W."/>
            <person name="Tang Z."/>
            <person name="Tsuchiya D."/>
            <person name="Tu H."/>
            <person name="Vos H."/>
            <person name="Wang M."/>
            <person name="Wolf Y.I."/>
            <person name="Yamagata H."/>
            <person name="Yamada T."/>
            <person name="Ye Y."/>
            <person name="Shaw J.R."/>
            <person name="Andrews J."/>
            <person name="Crease T.J."/>
            <person name="Tang H."/>
            <person name="Lucas S.M."/>
            <person name="Robertson H.M."/>
            <person name="Bork P."/>
            <person name="Koonin E.V."/>
            <person name="Zdobnov E.M."/>
            <person name="Grigoriev I.V."/>
            <person name="Lynch M."/>
            <person name="Boore J.L."/>
        </authorList>
    </citation>
    <scope>NUCLEOTIDE SEQUENCE [LARGE SCALE GENOMIC DNA]</scope>
</reference>
<evidence type="ECO:0000256" key="11">
    <source>
        <dbReference type="ARBA" id="ARBA00023204"/>
    </source>
</evidence>
<feature type="compositionally biased region" description="Polar residues" evidence="14">
    <location>
        <begin position="628"/>
        <end position="644"/>
    </location>
</feature>
<sequence length="918" mass="101876">MSLFESNLKLAQALWSFQRESIEAKQHPRCAARALIIHIFSYINHLASDWNSRSSIELGIVGLKFLDRRSLENDFQICWVCVRDCSVTVETEALKRSVWLLGVLSFPVNRKMTSSVEDFSIPDFGSAEQNEDMSEDGRLEKDSSNDVDMFEDSSAEEYVGATCGLKDNGKPTASASKNSMAVNTGNIGTGKSLVSFNQSSIIYDEETLMKMTDEELQFFENYKQANHAQMSSLKCTTCSCQLFLVNRDNIRIHPVLGVLVCKSCREFYSNGPFTKDENGHDEYCRWCAEGGMIICCDTCTNVFCKACLRRCLGRVNLLEITSSKCKWSCLVCNNLPLWSQRALCRMVMSAMKSTPGRKSLSRRSLQDTNVSSDPSIWLPAIISEAEKLATYCKALASKVGVSWSKECEEADGSSCHQQKDKVVNYCRKLRKAVVTTRLNMKLLEEKLVTKFEQNYGNTADIEVDQQESSILKQDSTPRAGKRLIVKIKNFREANSKQDYYAEVRESPPPHSVTSNSMKDSPRKSICSLSSQATIPHCPSPLPKEEQSEDSSSSNEAEAQPNAAEKIILPIVEDTLVNDESVEFFDTFSELTETKPTEEDALQERQASLVEGDHHKLSPEPFPVKFMTTESNSNSPDMFATTQSDNDSDLEDSSKTVPLDHILPKGEVSNVNNEKVVIKQEAKISTTPSPTAGSARSVGTSSLAATGNKSFKSKLSRRTPTSKERTSTNVLPASNDEVIVNSLLRTSTPVTSQSSKSPKSSSSTEIDLNEKARLELLRESSDSDDSLAALKLSPRVKRTKKRRSIPLGLEDDPKLKAECAVVVNRITNLNEVLAMGNGKESEESMLKKQVDRLVKSPIKIAVKSSTSELDDSDPGGFEKKSDKPIKQYSKMKKSETKPFRLEDLDSSSTSSSETEATEQ</sequence>
<dbReference type="CDD" id="cd11726">
    <property type="entry name" value="ADDz_ATRX"/>
    <property type="match status" value="1"/>
</dbReference>
<dbReference type="OrthoDB" id="448448at2759"/>
<evidence type="ECO:0000256" key="3">
    <source>
        <dbReference type="ARBA" id="ARBA00022723"/>
    </source>
</evidence>
<keyword evidence="10" id="KW-0238">DNA-binding</keyword>
<evidence type="ECO:0000256" key="10">
    <source>
        <dbReference type="ARBA" id="ARBA00023125"/>
    </source>
</evidence>
<feature type="compositionally biased region" description="Low complexity" evidence="14">
    <location>
        <begin position="549"/>
        <end position="559"/>
    </location>
</feature>
<dbReference type="GO" id="GO:0016787">
    <property type="term" value="F:hydrolase activity"/>
    <property type="evidence" value="ECO:0007669"/>
    <property type="project" value="UniProtKB-KW"/>
</dbReference>
<keyword evidence="11" id="KW-0234">DNA repair</keyword>
<keyword evidence="12" id="KW-0539">Nucleus</keyword>
<dbReference type="InterPro" id="IPR052131">
    <property type="entry name" value="ATRX_domain-containing"/>
</dbReference>
<evidence type="ECO:0000256" key="14">
    <source>
        <dbReference type="SAM" id="MobiDB-lite"/>
    </source>
</evidence>
<dbReference type="EMBL" id="GL732553">
    <property type="protein sequence ID" value="EFX79253.1"/>
    <property type="molecule type" value="Genomic_DNA"/>
</dbReference>
<evidence type="ECO:0000256" key="9">
    <source>
        <dbReference type="ARBA" id="ARBA00022840"/>
    </source>
</evidence>
<evidence type="ECO:0000256" key="2">
    <source>
        <dbReference type="ARBA" id="ARBA00007025"/>
    </source>
</evidence>
<feature type="compositionally biased region" description="Basic and acidic residues" evidence="14">
    <location>
        <begin position="498"/>
        <end position="507"/>
    </location>
</feature>
<name>E9GMQ3_DAPPU</name>
<evidence type="ECO:0000313" key="17">
    <source>
        <dbReference type="Proteomes" id="UP000000305"/>
    </source>
</evidence>
<comment type="similarity">
    <text evidence="2">Belongs to the SNF2/RAD54 helicase family.</text>
</comment>
<keyword evidence="17" id="KW-1185">Reference proteome</keyword>
<dbReference type="STRING" id="6669.E9GMQ3"/>
<keyword evidence="3" id="KW-0479">Metal-binding</keyword>
<dbReference type="Pfam" id="PF17981">
    <property type="entry name" value="ADD_ATRX"/>
    <property type="match status" value="1"/>
</dbReference>
<evidence type="ECO:0000256" key="1">
    <source>
        <dbReference type="ARBA" id="ARBA00004123"/>
    </source>
</evidence>
<dbReference type="Gene3D" id="3.30.40.10">
    <property type="entry name" value="Zinc/RING finger domain, C3HC4 (zinc finger)"/>
    <property type="match status" value="1"/>
</dbReference>
<evidence type="ECO:0000256" key="13">
    <source>
        <dbReference type="ARBA" id="ARBA00047995"/>
    </source>
</evidence>
<dbReference type="Proteomes" id="UP000000305">
    <property type="component" value="Unassembled WGS sequence"/>
</dbReference>
<feature type="non-terminal residue" evidence="16">
    <location>
        <position position="1"/>
    </location>
</feature>
<feature type="region of interest" description="Disordered" evidence="14">
    <location>
        <begin position="122"/>
        <end position="146"/>
    </location>
</feature>
<dbReference type="GO" id="GO:0005524">
    <property type="term" value="F:ATP binding"/>
    <property type="evidence" value="ECO:0007669"/>
    <property type="project" value="UniProtKB-KW"/>
</dbReference>
<evidence type="ECO:0000256" key="5">
    <source>
        <dbReference type="ARBA" id="ARBA00022763"/>
    </source>
</evidence>
<dbReference type="PANTHER" id="PTHR46357">
    <property type="entry name" value="TRANSCRIPTIONAL REGULATOR ATRX"/>
    <property type="match status" value="1"/>
</dbReference>
<dbReference type="InterPro" id="IPR041430">
    <property type="entry name" value="ADD_ATRX"/>
</dbReference>
<evidence type="ECO:0000256" key="8">
    <source>
        <dbReference type="ARBA" id="ARBA00022833"/>
    </source>
</evidence>
<evidence type="ECO:0000256" key="4">
    <source>
        <dbReference type="ARBA" id="ARBA00022741"/>
    </source>
</evidence>
<dbReference type="InParanoid" id="E9GMQ3"/>
<feature type="domain" description="PHD-type" evidence="15">
    <location>
        <begin position="223"/>
        <end position="360"/>
    </location>
</feature>
<feature type="region of interest" description="Disordered" evidence="14">
    <location>
        <begin position="628"/>
        <end position="655"/>
    </location>
</feature>
<dbReference type="GO" id="GO:0031297">
    <property type="term" value="P:replication fork processing"/>
    <property type="evidence" value="ECO:0000318"/>
    <property type="project" value="GO_Central"/>
</dbReference>
<feature type="compositionally biased region" description="Basic and acidic residues" evidence="14">
    <location>
        <begin position="875"/>
        <end position="884"/>
    </location>
</feature>
<feature type="region of interest" description="Disordered" evidence="14">
    <location>
        <begin position="863"/>
        <end position="918"/>
    </location>
</feature>
<organism evidence="16 17">
    <name type="scientific">Daphnia pulex</name>
    <name type="common">Water flea</name>
    <dbReference type="NCBI Taxonomy" id="6669"/>
    <lineage>
        <taxon>Eukaryota</taxon>
        <taxon>Metazoa</taxon>
        <taxon>Ecdysozoa</taxon>
        <taxon>Arthropoda</taxon>
        <taxon>Crustacea</taxon>
        <taxon>Branchiopoda</taxon>
        <taxon>Diplostraca</taxon>
        <taxon>Cladocera</taxon>
        <taxon>Anomopoda</taxon>
        <taxon>Daphniidae</taxon>
        <taxon>Daphnia</taxon>
    </lineage>
</organism>
<dbReference type="GO" id="GO:0008270">
    <property type="term" value="F:zinc ion binding"/>
    <property type="evidence" value="ECO:0007669"/>
    <property type="project" value="UniProtKB-KW"/>
</dbReference>
<dbReference type="AlphaFoldDB" id="E9GMQ3"/>
<feature type="compositionally biased region" description="Low complexity" evidence="14">
    <location>
        <begin position="745"/>
        <end position="763"/>
    </location>
</feature>
<keyword evidence="5" id="KW-0227">DNA damage</keyword>
<comment type="catalytic activity">
    <reaction evidence="13">
        <text>ATP + H2O = ADP + phosphate + H(+)</text>
        <dbReference type="Rhea" id="RHEA:13065"/>
        <dbReference type="ChEBI" id="CHEBI:15377"/>
        <dbReference type="ChEBI" id="CHEBI:15378"/>
        <dbReference type="ChEBI" id="CHEBI:30616"/>
        <dbReference type="ChEBI" id="CHEBI:43474"/>
        <dbReference type="ChEBI" id="CHEBI:456216"/>
        <dbReference type="EC" id="3.6.4.12"/>
    </reaction>
</comment>
<dbReference type="PANTHER" id="PTHR46357:SF1">
    <property type="entry name" value="TRANSCRIPTIONAL REGULATOR ATRX"/>
    <property type="match status" value="1"/>
</dbReference>
<keyword evidence="8" id="KW-0862">Zinc</keyword>
<evidence type="ECO:0000256" key="6">
    <source>
        <dbReference type="ARBA" id="ARBA00022771"/>
    </source>
</evidence>
<dbReference type="PROSITE" id="PS51533">
    <property type="entry name" value="ADD"/>
    <property type="match status" value="1"/>
</dbReference>
<feature type="region of interest" description="Disordered" evidence="14">
    <location>
        <begin position="498"/>
        <end position="563"/>
    </location>
</feature>
<dbReference type="GO" id="GO:0006338">
    <property type="term" value="P:chromatin remodeling"/>
    <property type="evidence" value="ECO:0000318"/>
    <property type="project" value="GO_Central"/>
</dbReference>
<feature type="region of interest" description="Disordered" evidence="14">
    <location>
        <begin position="681"/>
        <end position="766"/>
    </location>
</feature>
<keyword evidence="9" id="KW-0067">ATP-binding</keyword>
<proteinExistence type="inferred from homology"/>
<protein>
    <recommendedName>
        <fullName evidence="15">PHD-type domain-containing protein</fullName>
    </recommendedName>
</protein>
<keyword evidence="7" id="KW-0378">Hydrolase</keyword>
<gene>
    <name evidence="16" type="ORF">DAPPUDRAFT_104592</name>
</gene>
<dbReference type="GO" id="GO:0031490">
    <property type="term" value="F:chromatin DNA binding"/>
    <property type="evidence" value="ECO:0000318"/>
    <property type="project" value="GO_Central"/>
</dbReference>
<dbReference type="HOGENOM" id="CLU_317529_0_0_1"/>
<dbReference type="InterPro" id="IPR025766">
    <property type="entry name" value="ADD"/>
</dbReference>
<dbReference type="GO" id="GO:0006281">
    <property type="term" value="P:DNA repair"/>
    <property type="evidence" value="ECO:0007669"/>
    <property type="project" value="UniProtKB-KW"/>
</dbReference>
<comment type="subcellular location">
    <subcellularLocation>
        <location evidence="1">Nucleus</location>
    </subcellularLocation>
</comment>
<dbReference type="KEGG" id="dpx:DAPPUDRAFT_104592"/>
<evidence type="ECO:0000256" key="7">
    <source>
        <dbReference type="ARBA" id="ARBA00022801"/>
    </source>
</evidence>
<feature type="compositionally biased region" description="Polar residues" evidence="14">
    <location>
        <begin position="682"/>
        <end position="709"/>
    </location>
</feature>
<evidence type="ECO:0000313" key="16">
    <source>
        <dbReference type="EMBL" id="EFX79253.1"/>
    </source>
</evidence>
<dbReference type="eggNOG" id="KOG1015">
    <property type="taxonomic scope" value="Eukaryota"/>
</dbReference>
<feature type="compositionally biased region" description="Basic and acidic residues" evidence="14">
    <location>
        <begin position="135"/>
        <end position="144"/>
    </location>
</feature>
<dbReference type="GO" id="GO:0003678">
    <property type="term" value="F:DNA helicase activity"/>
    <property type="evidence" value="ECO:0007669"/>
    <property type="project" value="UniProtKB-EC"/>
</dbReference>